<protein>
    <submittedName>
        <fullName evidence="1">(northern house mosquito) hypothetical protein</fullName>
    </submittedName>
</protein>
<dbReference type="EMBL" id="HBUE01133123">
    <property type="protein sequence ID" value="CAG6497494.1"/>
    <property type="molecule type" value="Transcribed_RNA"/>
</dbReference>
<sequence length="136" mass="15206">MRSSHAAVSSLDIISTKIHLTKINRKLTNCQCFAAASLVLPHGIIRGVGSVRRFRVHGTSDELFRVTVTNVDNLEVGTAEGECLLVIQSSFFKCRTKLTADSIQEFNPRVNKLNNYLRCARTQPPYLTINCSKRPE</sequence>
<proteinExistence type="predicted"/>
<dbReference type="EMBL" id="HBUE01133120">
    <property type="protein sequence ID" value="CAG6497489.1"/>
    <property type="molecule type" value="Transcribed_RNA"/>
</dbReference>
<name>A0A8D8CPS2_CULPI</name>
<evidence type="ECO:0000313" key="1">
    <source>
        <dbReference type="EMBL" id="CAG6497492.1"/>
    </source>
</evidence>
<dbReference type="EMBL" id="HBUE01133122">
    <property type="protein sequence ID" value="CAG6497492.1"/>
    <property type="molecule type" value="Transcribed_RNA"/>
</dbReference>
<dbReference type="AlphaFoldDB" id="A0A8D8CPS2"/>
<organism evidence="1">
    <name type="scientific">Culex pipiens</name>
    <name type="common">House mosquito</name>
    <dbReference type="NCBI Taxonomy" id="7175"/>
    <lineage>
        <taxon>Eukaryota</taxon>
        <taxon>Metazoa</taxon>
        <taxon>Ecdysozoa</taxon>
        <taxon>Arthropoda</taxon>
        <taxon>Hexapoda</taxon>
        <taxon>Insecta</taxon>
        <taxon>Pterygota</taxon>
        <taxon>Neoptera</taxon>
        <taxon>Endopterygota</taxon>
        <taxon>Diptera</taxon>
        <taxon>Nematocera</taxon>
        <taxon>Culicoidea</taxon>
        <taxon>Culicidae</taxon>
        <taxon>Culicinae</taxon>
        <taxon>Culicini</taxon>
        <taxon>Culex</taxon>
        <taxon>Culex</taxon>
    </lineage>
</organism>
<reference evidence="1" key="1">
    <citation type="submission" date="2021-05" db="EMBL/GenBank/DDBJ databases">
        <authorList>
            <person name="Alioto T."/>
            <person name="Alioto T."/>
            <person name="Gomez Garrido J."/>
        </authorList>
    </citation>
    <scope>NUCLEOTIDE SEQUENCE</scope>
</reference>
<accession>A0A8D8CPS2</accession>